<dbReference type="EMBL" id="NAAC01000045">
    <property type="protein sequence ID" value="RDJ03049.1"/>
    <property type="molecule type" value="Genomic_DNA"/>
</dbReference>
<feature type="region of interest" description="Disordered" evidence="1">
    <location>
        <begin position="24"/>
        <end position="47"/>
    </location>
</feature>
<evidence type="ECO:0000313" key="2">
    <source>
        <dbReference type="EMBL" id="RDJ03049.1"/>
    </source>
</evidence>
<dbReference type="Proteomes" id="UP000254939">
    <property type="component" value="Unassembled WGS sequence"/>
</dbReference>
<organism evidence="2 3">
    <name type="scientific">Rhizobium grahamii</name>
    <dbReference type="NCBI Taxonomy" id="1120045"/>
    <lineage>
        <taxon>Bacteria</taxon>
        <taxon>Pseudomonadati</taxon>
        <taxon>Pseudomonadota</taxon>
        <taxon>Alphaproteobacteria</taxon>
        <taxon>Hyphomicrobiales</taxon>
        <taxon>Rhizobiaceae</taxon>
        <taxon>Rhizobium/Agrobacterium group</taxon>
        <taxon>Rhizobium</taxon>
    </lineage>
</organism>
<dbReference type="OrthoDB" id="8453806at2"/>
<evidence type="ECO:0000313" key="3">
    <source>
        <dbReference type="Proteomes" id="UP000254939"/>
    </source>
</evidence>
<feature type="compositionally biased region" description="Basic and acidic residues" evidence="1">
    <location>
        <begin position="28"/>
        <end position="47"/>
    </location>
</feature>
<comment type="caution">
    <text evidence="2">The sequence shown here is derived from an EMBL/GenBank/DDBJ whole genome shotgun (WGS) entry which is preliminary data.</text>
</comment>
<accession>A0A370KFF9</accession>
<reference evidence="2 3" key="1">
    <citation type="submission" date="2017-03" db="EMBL/GenBank/DDBJ databases">
        <title>Genome analysis of Rhizobial strains effectives or ineffectives for nitrogen fixation isolated from bean seeds.</title>
        <authorList>
            <person name="Peralta H."/>
            <person name="Aguilar-Vera A."/>
            <person name="Mora Y."/>
            <person name="Vargas-Lagunas C."/>
            <person name="Girard L."/>
            <person name="Mora J."/>
        </authorList>
    </citation>
    <scope>NUCLEOTIDE SEQUENCE [LARGE SCALE GENOMIC DNA]</scope>
    <source>
        <strain evidence="2 3">CCGM3</strain>
    </source>
</reference>
<proteinExistence type="predicted"/>
<dbReference type="RefSeq" id="WP_016556242.1">
    <property type="nucleotide sequence ID" value="NZ_KZ857269.1"/>
</dbReference>
<gene>
    <name evidence="2" type="ORF">B5K06_31420</name>
</gene>
<evidence type="ECO:0000256" key="1">
    <source>
        <dbReference type="SAM" id="MobiDB-lite"/>
    </source>
</evidence>
<sequence length="99" mass="10750">MATSLIGVNSPSIGQDLEFRVGPGGVGIHDRNQDPGRNWSDRAGGRRCDPDDALDNARDAGFRRAHVVRISPRSVVVEGMTRRGPDRIIFANVRGCPEV</sequence>
<dbReference type="AlphaFoldDB" id="A0A370KFF9"/>
<protein>
    <submittedName>
        <fullName evidence="2">Uncharacterized protein</fullName>
    </submittedName>
</protein>
<name>A0A370KFF9_9HYPH</name>